<dbReference type="AlphaFoldDB" id="A0A1Q8BWX3"/>
<keyword evidence="1" id="KW-0732">Signal</keyword>
<feature type="chain" id="PRO_5039618388" description="CARDB domain-containing protein" evidence="1">
    <location>
        <begin position="27"/>
        <end position="142"/>
    </location>
</feature>
<sequence length="142" mass="14931">MNQLIVASLLAMTVAGSLLVPGTTISAVTLTAPVTTEQVLVQNKPPKINQVRCACYPESATVSLRLHNPNRVELSYEVRLFGGDAQEAQAVHLPAKTAERVAFHGIPNGKFSIQVLDDLGATVASADVVVECPTVVRQAAGS</sequence>
<evidence type="ECO:0008006" key="4">
    <source>
        <dbReference type="Google" id="ProtNLM"/>
    </source>
</evidence>
<comment type="caution">
    <text evidence="2">The sequence shown here is derived from an EMBL/GenBank/DDBJ whole genome shotgun (WGS) entry which is preliminary data.</text>
</comment>
<evidence type="ECO:0000313" key="2">
    <source>
        <dbReference type="EMBL" id="OLF06592.1"/>
    </source>
</evidence>
<dbReference type="Proteomes" id="UP000185596">
    <property type="component" value="Unassembled WGS sequence"/>
</dbReference>
<evidence type="ECO:0000256" key="1">
    <source>
        <dbReference type="SAM" id="SignalP"/>
    </source>
</evidence>
<protein>
    <recommendedName>
        <fullName evidence="4">CARDB domain-containing protein</fullName>
    </recommendedName>
</protein>
<evidence type="ECO:0000313" key="3">
    <source>
        <dbReference type="Proteomes" id="UP000185596"/>
    </source>
</evidence>
<dbReference type="EMBL" id="MSIE01000119">
    <property type="protein sequence ID" value="OLF06592.1"/>
    <property type="molecule type" value="Genomic_DNA"/>
</dbReference>
<gene>
    <name evidence="2" type="ORF">BU204_36265</name>
</gene>
<name>A0A1Q8BWX3_9PSEU</name>
<keyword evidence="3" id="KW-1185">Reference proteome</keyword>
<accession>A0A1Q8BWX3</accession>
<proteinExistence type="predicted"/>
<organism evidence="2 3">
    <name type="scientific">Actinophytocola xanthii</name>
    <dbReference type="NCBI Taxonomy" id="1912961"/>
    <lineage>
        <taxon>Bacteria</taxon>
        <taxon>Bacillati</taxon>
        <taxon>Actinomycetota</taxon>
        <taxon>Actinomycetes</taxon>
        <taxon>Pseudonocardiales</taxon>
        <taxon>Pseudonocardiaceae</taxon>
    </lineage>
</organism>
<feature type="signal peptide" evidence="1">
    <location>
        <begin position="1"/>
        <end position="26"/>
    </location>
</feature>
<reference evidence="2 3" key="1">
    <citation type="submission" date="2016-12" db="EMBL/GenBank/DDBJ databases">
        <title>The draft genome sequence of Actinophytocola sp. 11-183.</title>
        <authorList>
            <person name="Wang W."/>
            <person name="Yuan L."/>
        </authorList>
    </citation>
    <scope>NUCLEOTIDE SEQUENCE [LARGE SCALE GENOMIC DNA]</scope>
    <source>
        <strain evidence="2 3">11-183</strain>
    </source>
</reference>